<feature type="domain" description="Outer membrane protein beta-barrel" evidence="1">
    <location>
        <begin position="46"/>
        <end position="172"/>
    </location>
</feature>
<comment type="caution">
    <text evidence="2">The sequence shown here is derived from an EMBL/GenBank/DDBJ whole genome shotgun (WGS) entry which is preliminary data.</text>
</comment>
<keyword evidence="3" id="KW-1185">Reference proteome</keyword>
<dbReference type="EMBL" id="MDZA01000406">
    <property type="protein sequence ID" value="OGX84272.1"/>
    <property type="molecule type" value="Genomic_DNA"/>
</dbReference>
<protein>
    <recommendedName>
        <fullName evidence="1">Outer membrane protein beta-barrel domain-containing protein</fullName>
    </recommendedName>
</protein>
<evidence type="ECO:0000313" key="3">
    <source>
        <dbReference type="Proteomes" id="UP000177506"/>
    </source>
</evidence>
<proteinExistence type="predicted"/>
<gene>
    <name evidence="2" type="ORF">BEN49_11405</name>
</gene>
<evidence type="ECO:0000313" key="2">
    <source>
        <dbReference type="EMBL" id="OGX84272.1"/>
    </source>
</evidence>
<organism evidence="2 3">
    <name type="scientific">Hymenobacter coccineus</name>
    <dbReference type="NCBI Taxonomy" id="1908235"/>
    <lineage>
        <taxon>Bacteria</taxon>
        <taxon>Pseudomonadati</taxon>
        <taxon>Bacteroidota</taxon>
        <taxon>Cytophagia</taxon>
        <taxon>Cytophagales</taxon>
        <taxon>Hymenobacteraceae</taxon>
        <taxon>Hymenobacter</taxon>
    </lineage>
</organism>
<dbReference type="Pfam" id="PF13568">
    <property type="entry name" value="OMP_b-brl_2"/>
    <property type="match status" value="1"/>
</dbReference>
<dbReference type="Proteomes" id="UP000177506">
    <property type="component" value="Unassembled WGS sequence"/>
</dbReference>
<sequence length="216" mass="24131">MTGLLAGALPLAGSAQTTETTPLPRYYVGLGIYQFPASGTYAPVVPTFGLQFRPRWAVQASVAFKPQGYDYNDSYAFYDYSSAGPNSGQYHDVNYSSTVRIRSLAVPVLVRYTLTRQQQHRFQADLLGGLTWLHRSYHSEQRTIDQTLGTDETDSYSYTNNNLYLTLGPSLRCRIWKGLEATGELTYQFKVFSPSGFYGSNFTGNVAAGLRYRFGN</sequence>
<dbReference type="InterPro" id="IPR025665">
    <property type="entry name" value="Beta-barrel_OMP_2"/>
</dbReference>
<reference evidence="2 3" key="1">
    <citation type="submission" date="2016-08" db="EMBL/GenBank/DDBJ databases">
        <title>Hymenobacter coccineus sp. nov., Hymenobacter lapidarius sp. nov. and Hymenobacter glacialis sp. nov., isolated from Antarctic soil.</title>
        <authorList>
            <person name="Sedlacek I."/>
            <person name="Kralova S."/>
            <person name="Kyrova K."/>
            <person name="Maslanova I."/>
            <person name="Stankova E."/>
            <person name="Vrbovska V."/>
            <person name="Nemec M."/>
            <person name="Bartak M."/>
            <person name="Svec P."/>
            <person name="Busse H.-J."/>
            <person name="Pantucek R."/>
        </authorList>
    </citation>
    <scope>NUCLEOTIDE SEQUENCE [LARGE SCALE GENOMIC DNA]</scope>
    <source>
        <strain evidence="2 3">CCM 8649</strain>
    </source>
</reference>
<accession>A0A1G1T067</accession>
<name>A0A1G1T067_9BACT</name>
<dbReference type="AlphaFoldDB" id="A0A1G1T067"/>
<evidence type="ECO:0000259" key="1">
    <source>
        <dbReference type="Pfam" id="PF13568"/>
    </source>
</evidence>